<reference evidence="4 5" key="1">
    <citation type="submission" date="2019-03" db="EMBL/GenBank/DDBJ databases">
        <title>Genomic Encyclopedia of Type Strains, Phase IV (KMG-IV): sequencing the most valuable type-strain genomes for metagenomic binning, comparative biology and taxonomic classification.</title>
        <authorList>
            <person name="Goeker M."/>
        </authorList>
    </citation>
    <scope>NUCLEOTIDE SEQUENCE [LARGE SCALE GENOMIC DNA]</scope>
    <source>
        <strain evidence="4 5">DSM 24179</strain>
    </source>
</reference>
<dbReference type="Proteomes" id="UP000295221">
    <property type="component" value="Unassembled WGS sequence"/>
</dbReference>
<gene>
    <name evidence="4" type="ORF">EV194_10491</name>
</gene>
<organism evidence="4 5">
    <name type="scientific">Natronoflexus pectinivorans</name>
    <dbReference type="NCBI Taxonomy" id="682526"/>
    <lineage>
        <taxon>Bacteria</taxon>
        <taxon>Pseudomonadati</taxon>
        <taxon>Bacteroidota</taxon>
        <taxon>Bacteroidia</taxon>
        <taxon>Marinilabiliales</taxon>
        <taxon>Marinilabiliaceae</taxon>
        <taxon>Natronoflexus</taxon>
    </lineage>
</organism>
<keyword evidence="2" id="KW-0604">Photosystem II</keyword>
<dbReference type="InterPro" id="IPR036278">
    <property type="entry name" value="Sialidase_sf"/>
</dbReference>
<dbReference type="GO" id="GO:0009523">
    <property type="term" value="C:photosystem II"/>
    <property type="evidence" value="ECO:0007669"/>
    <property type="project" value="UniProtKB-KW"/>
</dbReference>
<evidence type="ECO:0000256" key="2">
    <source>
        <dbReference type="ARBA" id="ARBA00023276"/>
    </source>
</evidence>
<dbReference type="PANTHER" id="PTHR47199:SF2">
    <property type="entry name" value="PHOTOSYSTEM II STABILITY_ASSEMBLY FACTOR HCF136, CHLOROPLASTIC"/>
    <property type="match status" value="1"/>
</dbReference>
<dbReference type="PROSITE" id="PS51257">
    <property type="entry name" value="PROKAR_LIPOPROTEIN"/>
    <property type="match status" value="1"/>
</dbReference>
<dbReference type="GO" id="GO:0015979">
    <property type="term" value="P:photosynthesis"/>
    <property type="evidence" value="ECO:0007669"/>
    <property type="project" value="UniProtKB-KW"/>
</dbReference>
<protein>
    <submittedName>
        <fullName evidence="4">Photosystem II stability/assembly factor-like uncharacterized protein</fullName>
    </submittedName>
</protein>
<name>A0A4R2GJD7_9BACT</name>
<evidence type="ECO:0000313" key="4">
    <source>
        <dbReference type="EMBL" id="TCO08780.1"/>
    </source>
</evidence>
<dbReference type="SUPFAM" id="SSF50939">
    <property type="entry name" value="Sialidases"/>
    <property type="match status" value="1"/>
</dbReference>
<keyword evidence="5" id="KW-1185">Reference proteome</keyword>
<dbReference type="InterPro" id="IPR028203">
    <property type="entry name" value="PSII_CF48-like_dom"/>
</dbReference>
<accession>A0A4R2GJD7</accession>
<comment type="caution">
    <text evidence="4">The sequence shown here is derived from an EMBL/GenBank/DDBJ whole genome shotgun (WGS) entry which is preliminary data.</text>
</comment>
<dbReference type="EMBL" id="SLWK01000004">
    <property type="protein sequence ID" value="TCO08780.1"/>
    <property type="molecule type" value="Genomic_DNA"/>
</dbReference>
<dbReference type="PANTHER" id="PTHR47199">
    <property type="entry name" value="PHOTOSYSTEM II STABILITY/ASSEMBLY FACTOR HCF136, CHLOROPLASTIC"/>
    <property type="match status" value="1"/>
</dbReference>
<dbReference type="Gene3D" id="2.130.10.10">
    <property type="entry name" value="YVTN repeat-like/Quinoprotein amine dehydrogenase"/>
    <property type="match status" value="2"/>
</dbReference>
<dbReference type="InterPro" id="IPR015943">
    <property type="entry name" value="WD40/YVTN_repeat-like_dom_sf"/>
</dbReference>
<evidence type="ECO:0000313" key="5">
    <source>
        <dbReference type="Proteomes" id="UP000295221"/>
    </source>
</evidence>
<dbReference type="AlphaFoldDB" id="A0A4R2GJD7"/>
<dbReference type="Pfam" id="PF14870">
    <property type="entry name" value="PSII_BNR"/>
    <property type="match status" value="1"/>
</dbReference>
<evidence type="ECO:0000259" key="3">
    <source>
        <dbReference type="Pfam" id="PF14870"/>
    </source>
</evidence>
<proteinExistence type="predicted"/>
<keyword evidence="1" id="KW-0602">Photosynthesis</keyword>
<sequence length="373" mass="42613">MKKLIVVFCIASILGSCNKENDIPLRKDAWSVISVKSDYNLKKINMISEKVGFISAYVDHNIEDGDKIVFNFPGSFPSDPKYLNLDGTDYLQGKWEVVNRLPTKPYIFKTVDGGMNWQPLNLPFTNLYDFSFINEEIGFTLSEDGIYRTLDGGLSWKKVASNKVIYDNQLRMRAFQNMKFVNHNEGFLYNNHFMSSIKILAYFNIENMQWRMISSTIDKENTVQLDNLLKKISFTSSTYDSGYILTRDHVYKTTDKGISWNSIKGTYLLHDIDMVNDLVGFVSSPDALFKTSDGGESWSRYNYQINPPLLNFKALSDQIIIGTNHLNIYKSVDGGLTFEIMKKPQGVVRDICIPSPNIGFAIGDRGEILKYQK</sequence>
<feature type="domain" description="Photosynthesis system II assembly factor Ycf48/Hcf136-like" evidence="3">
    <location>
        <begin position="221"/>
        <end position="350"/>
    </location>
</feature>
<evidence type="ECO:0000256" key="1">
    <source>
        <dbReference type="ARBA" id="ARBA00022531"/>
    </source>
</evidence>